<keyword evidence="3" id="KW-1185">Reference proteome</keyword>
<evidence type="ECO:0000256" key="1">
    <source>
        <dbReference type="SAM" id="SignalP"/>
    </source>
</evidence>
<protein>
    <submittedName>
        <fullName evidence="2">Capsule assembly Wzi family protein</fullName>
    </submittedName>
</protein>
<gene>
    <name evidence="2" type="ORF">GCM10009123_01660</name>
</gene>
<dbReference type="InterPro" id="IPR026950">
    <property type="entry name" value="Caps_assemb_Wzi"/>
</dbReference>
<feature type="chain" id="PRO_5045272543" evidence="1">
    <location>
        <begin position="19"/>
        <end position="485"/>
    </location>
</feature>
<feature type="signal peptide" evidence="1">
    <location>
        <begin position="1"/>
        <end position="18"/>
    </location>
</feature>
<dbReference type="EMBL" id="BAAAFM010000001">
    <property type="protein sequence ID" value="GAA0198086.1"/>
    <property type="molecule type" value="Genomic_DNA"/>
</dbReference>
<sequence length="485" mass="53984">MKKTLIALLILSGSVVKAEPWLDTHDAWLRADIEALSAHGVINTPITTWPLPWARVVKEIDNADLSEVPESLVPALMRVKRKARIETSTDTRSELSLKAGNEGKLLRHFGDNRREKAEITSSNKGMTKNFAWNIEATKAFSPLDGEEERLDNSYVAGIWGNWIFSAGAQERWYGPGWDSSLILSNNARPVPSLSVQRNYADPFESEWLSWIGPWSVSAFAGQLESDRFIPHAKLLGMSVTFKPFDSLEIGLRRTAQWGGEGRPESLSSLVDLAIGRTNCDQIADGCDDRLNSNEAGNQLAGVDFDWRLPTKKYIGSIYGQLVGEDEAGYAPSRKFYQLGYKNNFATNDIFVTTYIEYADTENEYAKNVTYEHGIYRTGYRTEGRSIGSTYDADTESLTLGLLASTTSGSRYKVSVSKIDMNKGGVGDNHTVAANELSFNRLSLKYQKPFKHGLLSASIDYQDKAFEISGVNTDKYNVGLSWTMEL</sequence>
<comment type="caution">
    <text evidence="2">The sequence shown here is derived from an EMBL/GenBank/DDBJ whole genome shotgun (WGS) entry which is preliminary data.</text>
</comment>
<dbReference type="RefSeq" id="WP_343985270.1">
    <property type="nucleotide sequence ID" value="NZ_BAAAFM010000001.1"/>
</dbReference>
<keyword evidence="1" id="KW-0732">Signal</keyword>
<accession>A0ABN0STF8</accession>
<dbReference type="Pfam" id="PF14052">
    <property type="entry name" value="Caps_assemb_Wzi"/>
    <property type="match status" value="1"/>
</dbReference>
<dbReference type="Proteomes" id="UP001501221">
    <property type="component" value="Unassembled WGS sequence"/>
</dbReference>
<reference evidence="2 3" key="1">
    <citation type="journal article" date="2019" name="Int. J. Syst. Evol. Microbiol.">
        <title>The Global Catalogue of Microorganisms (GCM) 10K type strain sequencing project: providing services to taxonomists for standard genome sequencing and annotation.</title>
        <authorList>
            <consortium name="The Broad Institute Genomics Platform"/>
            <consortium name="The Broad Institute Genome Sequencing Center for Infectious Disease"/>
            <person name="Wu L."/>
            <person name="Ma J."/>
        </authorList>
    </citation>
    <scope>NUCLEOTIDE SEQUENCE [LARGE SCALE GENOMIC DNA]</scope>
    <source>
        <strain evidence="2 3">JCM 16211</strain>
    </source>
</reference>
<evidence type="ECO:0000313" key="2">
    <source>
        <dbReference type="EMBL" id="GAA0198086.1"/>
    </source>
</evidence>
<proteinExistence type="predicted"/>
<evidence type="ECO:0000313" key="3">
    <source>
        <dbReference type="Proteomes" id="UP001501221"/>
    </source>
</evidence>
<dbReference type="Gene3D" id="2.40.160.130">
    <property type="entry name" value="Capsule assembly protein Wzi"/>
    <property type="match status" value="1"/>
</dbReference>
<organism evidence="2 3">
    <name type="scientific">Kangiella japonica</name>
    <dbReference type="NCBI Taxonomy" id="647384"/>
    <lineage>
        <taxon>Bacteria</taxon>
        <taxon>Pseudomonadati</taxon>
        <taxon>Pseudomonadota</taxon>
        <taxon>Gammaproteobacteria</taxon>
        <taxon>Kangiellales</taxon>
        <taxon>Kangiellaceae</taxon>
        <taxon>Kangiella</taxon>
    </lineage>
</organism>
<dbReference type="InterPro" id="IPR038636">
    <property type="entry name" value="Wzi_sf"/>
</dbReference>
<name>A0ABN0STF8_9GAMM</name>